<dbReference type="GO" id="GO:0008768">
    <property type="term" value="F:UDP-sugar diphosphatase activity"/>
    <property type="evidence" value="ECO:0007669"/>
    <property type="project" value="TreeGrafter"/>
</dbReference>
<dbReference type="PANTHER" id="PTHR11575:SF24">
    <property type="entry name" value="5'-NUCLEOTIDASE"/>
    <property type="match status" value="1"/>
</dbReference>
<sequence length="566" mass="61634">MKLRLLSSIIISTVLLNACSSTQTVSPVATAKNQQTTEISIFSINDLHGHLQASKPVPMMITEDGKDGGTIPAGGYAYLSSAIKAARQSKPHSIVLGAGDMIGATPIGSALLKDEPVFEALNQLDLTATSLGNHEFDIGSKALMDKIRGVCDPKGCHYPSFRGAKFEYLAANVIDKDTGKPWVKPYIVRQVGDVRIAIIGALTVDTTHLVAGDGVKNLRFDDEATAINRYVPEMQQQGVAAIIVLIHEGANHRGAANDPSYQCDGLRGPMVDMMQKLDPAITMVISGHTHQAYTCKVGGRLLVQARSYGTYFTETTLKIDRAQNKVIDASSVNHLINQEKITPDPEAQLLVDKVIALTNEVQSRPIAQLPAPLNRQYLPKTWDSLLGNVAVDGQLKFAQTLGPADIAMMNSGSIRNDLPSGKRPLPITLTYGDLFAVQPFGNGIARMKLSGEQIIKVLQQQWSGRTLTDPKKLFVSAGFSYHWKASPNEADRISNVKLNGQALVPDRLYTVIVNSFLADGGDGFTLFKNGIERQDIGQDIDALEFYIKNYSKELIRDYPPRVIRAE</sequence>
<dbReference type="GO" id="GO:0009166">
    <property type="term" value="P:nucleotide catabolic process"/>
    <property type="evidence" value="ECO:0007669"/>
    <property type="project" value="InterPro"/>
</dbReference>
<keyword evidence="6" id="KW-1185">Reference proteome</keyword>
<dbReference type="Pfam" id="PF00149">
    <property type="entry name" value="Metallophos"/>
    <property type="match status" value="1"/>
</dbReference>
<dbReference type="SUPFAM" id="SSF55816">
    <property type="entry name" value="5'-nucleotidase (syn. UDP-sugar hydrolase), C-terminal domain"/>
    <property type="match status" value="1"/>
</dbReference>
<reference evidence="5" key="1">
    <citation type="submission" date="2020-08" db="EMBL/GenBank/DDBJ databases">
        <title>Novel species isolated from subtropical streams in China.</title>
        <authorList>
            <person name="Lu H."/>
        </authorList>
    </citation>
    <scope>NUCLEOTIDE SEQUENCE</scope>
    <source>
        <strain evidence="5">LX22W</strain>
    </source>
</reference>
<dbReference type="EMBL" id="JACOFZ010000003">
    <property type="protein sequence ID" value="MBC3881759.1"/>
    <property type="molecule type" value="Genomic_DNA"/>
</dbReference>
<evidence type="ECO:0000313" key="5">
    <source>
        <dbReference type="EMBL" id="MBC3881759.1"/>
    </source>
</evidence>
<evidence type="ECO:0000259" key="3">
    <source>
        <dbReference type="Pfam" id="PF00149"/>
    </source>
</evidence>
<name>A0A923KTM5_9BURK</name>
<evidence type="ECO:0000256" key="1">
    <source>
        <dbReference type="ARBA" id="ARBA00022729"/>
    </source>
</evidence>
<feature type="domain" description="Calcineurin-like phosphoesterase" evidence="3">
    <location>
        <begin position="41"/>
        <end position="291"/>
    </location>
</feature>
<evidence type="ECO:0000259" key="4">
    <source>
        <dbReference type="Pfam" id="PF02872"/>
    </source>
</evidence>
<dbReference type="GO" id="GO:0030288">
    <property type="term" value="C:outer membrane-bounded periplasmic space"/>
    <property type="evidence" value="ECO:0007669"/>
    <property type="project" value="TreeGrafter"/>
</dbReference>
<dbReference type="InterPro" id="IPR008334">
    <property type="entry name" value="5'-Nucleotdase_C"/>
</dbReference>
<dbReference type="RefSeq" id="WP_186916574.1">
    <property type="nucleotide sequence ID" value="NZ_JACOFZ010000003.1"/>
</dbReference>
<feature type="domain" description="5'-Nucleotidase C-terminal" evidence="4">
    <location>
        <begin position="381"/>
        <end position="528"/>
    </location>
</feature>
<dbReference type="Gene3D" id="3.90.780.10">
    <property type="entry name" value="5'-Nucleotidase, C-terminal domain"/>
    <property type="match status" value="1"/>
</dbReference>
<dbReference type="InterPro" id="IPR029052">
    <property type="entry name" value="Metallo-depent_PP-like"/>
</dbReference>
<dbReference type="InterPro" id="IPR006179">
    <property type="entry name" value="5_nucleotidase/apyrase"/>
</dbReference>
<dbReference type="InterPro" id="IPR036907">
    <property type="entry name" value="5'-Nucleotdase_C_sf"/>
</dbReference>
<evidence type="ECO:0000313" key="6">
    <source>
        <dbReference type="Proteomes" id="UP000627446"/>
    </source>
</evidence>
<feature type="signal peptide" evidence="2">
    <location>
        <begin position="1"/>
        <end position="18"/>
    </location>
</feature>
<dbReference type="AlphaFoldDB" id="A0A923KTM5"/>
<organism evidence="5 6">
    <name type="scientific">Undibacterium nitidum</name>
    <dbReference type="NCBI Taxonomy" id="2762298"/>
    <lineage>
        <taxon>Bacteria</taxon>
        <taxon>Pseudomonadati</taxon>
        <taxon>Pseudomonadota</taxon>
        <taxon>Betaproteobacteria</taxon>
        <taxon>Burkholderiales</taxon>
        <taxon>Oxalobacteraceae</taxon>
        <taxon>Undibacterium</taxon>
    </lineage>
</organism>
<dbReference type="SUPFAM" id="SSF56300">
    <property type="entry name" value="Metallo-dependent phosphatases"/>
    <property type="match status" value="1"/>
</dbReference>
<keyword evidence="2" id="KW-0547">Nucleotide-binding</keyword>
<comment type="caution">
    <text evidence="5">The sequence shown here is derived from an EMBL/GenBank/DDBJ whole genome shotgun (WGS) entry which is preliminary data.</text>
</comment>
<dbReference type="Proteomes" id="UP000627446">
    <property type="component" value="Unassembled WGS sequence"/>
</dbReference>
<dbReference type="Gene3D" id="3.60.21.10">
    <property type="match status" value="1"/>
</dbReference>
<dbReference type="GO" id="GO:0000166">
    <property type="term" value="F:nucleotide binding"/>
    <property type="evidence" value="ECO:0007669"/>
    <property type="project" value="UniProtKB-KW"/>
</dbReference>
<protein>
    <submittedName>
        <fullName evidence="5">Bifunctional metallophosphatase/5'-nucleotidase</fullName>
    </submittedName>
</protein>
<dbReference type="Pfam" id="PF02872">
    <property type="entry name" value="5_nucleotid_C"/>
    <property type="match status" value="1"/>
</dbReference>
<evidence type="ECO:0000256" key="2">
    <source>
        <dbReference type="RuleBase" id="RU362119"/>
    </source>
</evidence>
<dbReference type="PRINTS" id="PR01607">
    <property type="entry name" value="APYRASEFAMLY"/>
</dbReference>
<dbReference type="InterPro" id="IPR004843">
    <property type="entry name" value="Calcineurin-like_PHP"/>
</dbReference>
<comment type="similarity">
    <text evidence="2">Belongs to the 5'-nucleotidase family.</text>
</comment>
<proteinExistence type="inferred from homology"/>
<dbReference type="GO" id="GO:0008253">
    <property type="term" value="F:5'-nucleotidase activity"/>
    <property type="evidence" value="ECO:0007669"/>
    <property type="project" value="TreeGrafter"/>
</dbReference>
<keyword evidence="1 2" id="KW-0732">Signal</keyword>
<gene>
    <name evidence="5" type="ORF">H8K36_10270</name>
</gene>
<keyword evidence="2" id="KW-0378">Hydrolase</keyword>
<accession>A0A923KTM5</accession>
<dbReference type="PANTHER" id="PTHR11575">
    <property type="entry name" value="5'-NUCLEOTIDASE-RELATED"/>
    <property type="match status" value="1"/>
</dbReference>
<feature type="chain" id="PRO_5038165899" evidence="2">
    <location>
        <begin position="19"/>
        <end position="566"/>
    </location>
</feature>